<dbReference type="Gene3D" id="2.40.50.230">
    <property type="entry name" value="Gp5 N-terminal domain"/>
    <property type="match status" value="1"/>
</dbReference>
<gene>
    <name evidence="7" type="ORF">CMC5_011450</name>
</gene>
<dbReference type="PANTHER" id="PTHR32305">
    <property type="match status" value="1"/>
</dbReference>
<dbReference type="InterPro" id="IPR037026">
    <property type="entry name" value="Vgr_OB-fold_dom_sf"/>
</dbReference>
<dbReference type="Proteomes" id="UP000067626">
    <property type="component" value="Chromosome"/>
</dbReference>
<accession>A0A0K1E835</accession>
<evidence type="ECO:0000256" key="2">
    <source>
        <dbReference type="ARBA" id="ARBA00005558"/>
    </source>
</evidence>
<organism evidence="7 8">
    <name type="scientific">Chondromyces crocatus</name>
    <dbReference type="NCBI Taxonomy" id="52"/>
    <lineage>
        <taxon>Bacteria</taxon>
        <taxon>Pseudomonadati</taxon>
        <taxon>Myxococcota</taxon>
        <taxon>Polyangia</taxon>
        <taxon>Polyangiales</taxon>
        <taxon>Polyangiaceae</taxon>
        <taxon>Chondromyces</taxon>
    </lineage>
</organism>
<comment type="subcellular location">
    <subcellularLocation>
        <location evidence="1">Secreted</location>
    </subcellularLocation>
</comment>
<dbReference type="EMBL" id="CP012159">
    <property type="protein sequence ID" value="AKT37019.1"/>
    <property type="molecule type" value="Genomic_DNA"/>
</dbReference>
<dbReference type="KEGG" id="ccro:CMC5_011450"/>
<dbReference type="SUPFAM" id="SSF69279">
    <property type="entry name" value="Phage tail proteins"/>
    <property type="match status" value="2"/>
</dbReference>
<protein>
    <submittedName>
        <fullName evidence="7">Uncharacterized protein</fullName>
    </submittedName>
</protein>
<dbReference type="NCBIfam" id="TIGR01646">
    <property type="entry name" value="vgr_GE"/>
    <property type="match status" value="1"/>
</dbReference>
<dbReference type="SUPFAM" id="SSF69255">
    <property type="entry name" value="gp5 N-terminal domain-like"/>
    <property type="match status" value="1"/>
</dbReference>
<evidence type="ECO:0000256" key="1">
    <source>
        <dbReference type="ARBA" id="ARBA00004613"/>
    </source>
</evidence>
<evidence type="ECO:0000313" key="7">
    <source>
        <dbReference type="EMBL" id="AKT37019.1"/>
    </source>
</evidence>
<dbReference type="Gene3D" id="2.30.110.50">
    <property type="match status" value="1"/>
</dbReference>
<reference evidence="7 8" key="1">
    <citation type="submission" date="2015-07" db="EMBL/GenBank/DDBJ databases">
        <title>Genome analysis of myxobacterium Chondromyces crocatus Cm c5 reveals a high potential for natural compound synthesis and the genetic basis for the loss of fruiting body formation.</title>
        <authorList>
            <person name="Zaburannyi N."/>
            <person name="Bunk B."/>
            <person name="Maier J."/>
            <person name="Overmann J."/>
            <person name="Mueller R."/>
        </authorList>
    </citation>
    <scope>NUCLEOTIDE SEQUENCE [LARGE SCALE GENOMIC DNA]</scope>
    <source>
        <strain evidence="7 8">Cm c5</strain>
    </source>
</reference>
<dbReference type="SUPFAM" id="SSF69349">
    <property type="entry name" value="Phage fibre proteins"/>
    <property type="match status" value="2"/>
</dbReference>
<dbReference type="PANTHER" id="PTHR32305:SF15">
    <property type="entry name" value="PROTEIN RHSA-RELATED"/>
    <property type="match status" value="1"/>
</dbReference>
<dbReference type="Pfam" id="PF22178">
    <property type="entry name" value="Gp5_trimer_C"/>
    <property type="match status" value="1"/>
</dbReference>
<name>A0A0K1E835_CHOCO</name>
<dbReference type="PATRIC" id="fig|52.7.peg.1221"/>
<dbReference type="InterPro" id="IPR006531">
    <property type="entry name" value="Gp5/Vgr_OB"/>
</dbReference>
<proteinExistence type="inferred from homology"/>
<comment type="similarity">
    <text evidence="2">Belongs to the VgrG protein family.</text>
</comment>
<dbReference type="InterPro" id="IPR050708">
    <property type="entry name" value="T6SS_VgrG/RHS"/>
</dbReference>
<feature type="domain" description="Gp5/Type VI secretion system Vgr protein OB-fold" evidence="5">
    <location>
        <begin position="382"/>
        <end position="446"/>
    </location>
</feature>
<evidence type="ECO:0000256" key="4">
    <source>
        <dbReference type="SAM" id="MobiDB-lite"/>
    </source>
</evidence>
<dbReference type="InterPro" id="IPR054030">
    <property type="entry name" value="Gp5_Vgr_C"/>
</dbReference>
<dbReference type="OrthoDB" id="5482463at2"/>
<dbReference type="Gene3D" id="3.55.50.10">
    <property type="entry name" value="Baseplate protein-like domains"/>
    <property type="match status" value="1"/>
</dbReference>
<keyword evidence="8" id="KW-1185">Reference proteome</keyword>
<evidence type="ECO:0000256" key="3">
    <source>
        <dbReference type="ARBA" id="ARBA00022525"/>
    </source>
</evidence>
<keyword evidence="3" id="KW-0964">Secreted</keyword>
<dbReference type="Pfam" id="PF04717">
    <property type="entry name" value="Phage_base_V"/>
    <property type="match status" value="1"/>
</dbReference>
<dbReference type="GO" id="GO:0005576">
    <property type="term" value="C:extracellular region"/>
    <property type="evidence" value="ECO:0007669"/>
    <property type="project" value="UniProtKB-SubCell"/>
</dbReference>
<dbReference type="RefSeq" id="WP_050429445.1">
    <property type="nucleotide sequence ID" value="NZ_CP012159.1"/>
</dbReference>
<evidence type="ECO:0000259" key="5">
    <source>
        <dbReference type="Pfam" id="PF04717"/>
    </source>
</evidence>
<dbReference type="NCBIfam" id="TIGR03361">
    <property type="entry name" value="VI_Rhs_Vgr"/>
    <property type="match status" value="1"/>
</dbReference>
<dbReference type="Pfam" id="PF05954">
    <property type="entry name" value="Phage_GPD"/>
    <property type="match status" value="1"/>
</dbReference>
<dbReference type="InterPro" id="IPR006533">
    <property type="entry name" value="T6SS_Vgr_RhsGE"/>
</dbReference>
<dbReference type="AlphaFoldDB" id="A0A0K1E835"/>
<evidence type="ECO:0000313" key="8">
    <source>
        <dbReference type="Proteomes" id="UP000067626"/>
    </source>
</evidence>
<sequence>MARQFQAELILPDIATFHVARFVATHESGRPPEVQVEAILEGVVELDALVGRAGALRFGVLGEESRTFPGIIESATIVGGTERGLGARPTHYRLRLVSVLCLLARSVDSRIFQHLSVPEIVTQVLSEHGVTRVEQRLVDTYEPREYCVQYQESALDFVSRLCEHEGIHLQSEPDAEGAETIVLCDDSETAPFMAGDPALAARPRTALLEAEDAIYALRPKRRVRSGKVVLRDFDFEHPKLDLTVTAAAKESPELAVYDYPGGYSSPEQGERLARIRLEAEQVASQGLEVDAVCARLVAGHRLRVIDAGELDGSYFTVSVTHTFDGGVGEGAGKASYLARARLLPEAIPFRPPRRTPIPVIAGPQTATVVAPEGAAPESIHTDKQGRCKVRFHWDRSGIQDERASCWMRVMQLQTSGSLVLPRVDWEVIVEFLEGDPDRPIITGRLYNGVFMPPYALPEGKTRTALRSASTPGGGGANEIRFEDKAGAEEIMMHAQRDMKVAAANNAKRRVGNNETTVIGNNASLQVGGEQTTKITKGEQITIGANQVVTVGGDRKVEVNAVSATTVHGNATTTVGGNQFEMDGNPLEALLALAAQAAEQFAQSLADNAVAAIQANVDGAVNQVMGPINALNDQVQGISDAMKAVGDGDLSGMGAMVAGASRLPGAGEFAAALGGRGSAAGRGGGGGGGGGVGGGGGGDALGGLTTAANGAAGQANALTAMAAGAARGAMHQAIGQGVGAAHQALASALGVDGGGGGGSSMANQGGPEGDVAGIDATDREKGPGRATARVVGTHEESVGSMKILAAIQDIDTNVGASRSQDVGVGTLQLAIGDYAETVGGSKDEKALGLIVLSKAGESETVGGSKTTMVGGAIIDKLSGSQVIEAGGPATFVGAFHKIEAKGAITFKCGASEVVIAEEGISITSPLVVFLAPKIQLPKKVTEL</sequence>
<feature type="domain" description="Gp5/Type VI secretion system Vgr C-terminal trimerisation" evidence="6">
    <location>
        <begin position="464"/>
        <end position="574"/>
    </location>
</feature>
<dbReference type="InterPro" id="IPR017847">
    <property type="entry name" value="T6SS_RhsGE_Vgr_subset"/>
</dbReference>
<dbReference type="Gene3D" id="4.10.220.110">
    <property type="match status" value="1"/>
</dbReference>
<evidence type="ECO:0000259" key="6">
    <source>
        <dbReference type="Pfam" id="PF22178"/>
    </source>
</evidence>
<feature type="region of interest" description="Disordered" evidence="4">
    <location>
        <begin position="754"/>
        <end position="792"/>
    </location>
</feature>
<dbReference type="STRING" id="52.CMC5_011450"/>